<dbReference type="InterPro" id="IPR052373">
    <property type="entry name" value="Gamma-glu_amide_hydrolase"/>
</dbReference>
<gene>
    <name evidence="3" type="ORF">Q664_41210</name>
</gene>
<evidence type="ECO:0000313" key="3">
    <source>
        <dbReference type="EMBL" id="KFA88443.1"/>
    </source>
</evidence>
<keyword evidence="3" id="KW-0808">Transferase</keyword>
<comment type="caution">
    <text evidence="3">The sequence shown here is derived from an EMBL/GenBank/DDBJ whole genome shotgun (WGS) entry which is preliminary data.</text>
</comment>
<proteinExistence type="predicted"/>
<dbReference type="PROSITE" id="PS51278">
    <property type="entry name" value="GATASE_TYPE_2"/>
    <property type="match status" value="1"/>
</dbReference>
<dbReference type="PANTHER" id="PTHR43187">
    <property type="entry name" value="GLUTAMINE AMIDOTRANSFERASE DUG3-RELATED"/>
    <property type="match status" value="1"/>
</dbReference>
<sequence length="279" mass="31016">MCRLFGFRSTVPVAVHPSLVTEKNSLVQQSREHKDGWGIASYEEGTHPLVAHGLGPAYCDPDFERVSSRVSSRTVVAHLRLASVGKVEKRNAHPFLHGRWCFVHNGTLRNFARHQAEVESLIRPDLLAHIQGATDSERCFYLFLTRLAKQQSLEGPSCVEKVACALAETMGLVSAITDEPGETRSSMNFLVTNGDVMVATRRNRTLFLSDTAPETGRRPHRAHVGAPQPGTQLEQFVLASEQLSGEDHWHVIDEENIVGVDNGLVLHRWKVQDLCSRTP</sequence>
<reference evidence="3 4" key="1">
    <citation type="submission" date="2014-07" db="EMBL/GenBank/DDBJ databases">
        <title>Draft Genome Sequence of Gephyronic Acid Producer, Cystobacter violaceus Strain Cb vi76.</title>
        <authorList>
            <person name="Stevens D.C."/>
            <person name="Young J."/>
            <person name="Carmichael R."/>
            <person name="Tan J."/>
            <person name="Taylor R.E."/>
        </authorList>
    </citation>
    <scope>NUCLEOTIDE SEQUENCE [LARGE SCALE GENOMIC DNA]</scope>
    <source>
        <strain evidence="3 4">Cb vi76</strain>
    </source>
</reference>
<dbReference type="RefSeq" id="WP_043408660.1">
    <property type="nucleotide sequence ID" value="NZ_JPMI01000291.1"/>
</dbReference>
<keyword evidence="1 3" id="KW-0315">Glutamine amidotransferase</keyword>
<dbReference type="InterPro" id="IPR026869">
    <property type="entry name" value="EgtC-like"/>
</dbReference>
<evidence type="ECO:0000256" key="1">
    <source>
        <dbReference type="ARBA" id="ARBA00022962"/>
    </source>
</evidence>
<dbReference type="EMBL" id="JPMI01000291">
    <property type="protein sequence ID" value="KFA88443.1"/>
    <property type="molecule type" value="Genomic_DNA"/>
</dbReference>
<dbReference type="SUPFAM" id="SSF56235">
    <property type="entry name" value="N-terminal nucleophile aminohydrolases (Ntn hydrolases)"/>
    <property type="match status" value="1"/>
</dbReference>
<dbReference type="InterPro" id="IPR029055">
    <property type="entry name" value="Ntn_hydrolases_N"/>
</dbReference>
<dbReference type="InterPro" id="IPR017932">
    <property type="entry name" value="GATase_2_dom"/>
</dbReference>
<feature type="domain" description="Glutamine amidotransferase type-2" evidence="2">
    <location>
        <begin position="2"/>
        <end position="271"/>
    </location>
</feature>
<dbReference type="CDD" id="cd01908">
    <property type="entry name" value="YafJ"/>
    <property type="match status" value="1"/>
</dbReference>
<dbReference type="PANTHER" id="PTHR43187:SF1">
    <property type="entry name" value="GLUTAMINE AMIDOTRANSFERASE DUG3-RELATED"/>
    <property type="match status" value="1"/>
</dbReference>
<evidence type="ECO:0000313" key="4">
    <source>
        <dbReference type="Proteomes" id="UP000028547"/>
    </source>
</evidence>
<evidence type="ECO:0000259" key="2">
    <source>
        <dbReference type="PROSITE" id="PS51278"/>
    </source>
</evidence>
<dbReference type="Proteomes" id="UP000028547">
    <property type="component" value="Unassembled WGS sequence"/>
</dbReference>
<dbReference type="Pfam" id="PF13230">
    <property type="entry name" value="GATase_4"/>
    <property type="match status" value="1"/>
</dbReference>
<name>A0A084SJ08_9BACT</name>
<protein>
    <submittedName>
        <fullName evidence="3">Glutamine amidotransferase</fullName>
    </submittedName>
</protein>
<dbReference type="AlphaFoldDB" id="A0A084SJ08"/>
<organism evidence="3 4">
    <name type="scientific">Archangium violaceum Cb vi76</name>
    <dbReference type="NCBI Taxonomy" id="1406225"/>
    <lineage>
        <taxon>Bacteria</taxon>
        <taxon>Pseudomonadati</taxon>
        <taxon>Myxococcota</taxon>
        <taxon>Myxococcia</taxon>
        <taxon>Myxococcales</taxon>
        <taxon>Cystobacterineae</taxon>
        <taxon>Archangiaceae</taxon>
        <taxon>Archangium</taxon>
    </lineage>
</organism>
<accession>A0A084SJ08</accession>
<dbReference type="Gene3D" id="3.60.20.10">
    <property type="entry name" value="Glutamine Phosphoribosylpyrophosphate, subunit 1, domain 1"/>
    <property type="match status" value="1"/>
</dbReference>
<dbReference type="GO" id="GO:0016740">
    <property type="term" value="F:transferase activity"/>
    <property type="evidence" value="ECO:0007669"/>
    <property type="project" value="UniProtKB-KW"/>
</dbReference>